<feature type="compositionally biased region" description="Low complexity" evidence="4">
    <location>
        <begin position="633"/>
        <end position="648"/>
    </location>
</feature>
<dbReference type="InterPro" id="IPR001452">
    <property type="entry name" value="SH3_domain"/>
</dbReference>
<organism evidence="7 8">
    <name type="scientific">Haemaphysalis longicornis</name>
    <name type="common">Bush tick</name>
    <dbReference type="NCBI Taxonomy" id="44386"/>
    <lineage>
        <taxon>Eukaryota</taxon>
        <taxon>Metazoa</taxon>
        <taxon>Ecdysozoa</taxon>
        <taxon>Arthropoda</taxon>
        <taxon>Chelicerata</taxon>
        <taxon>Arachnida</taxon>
        <taxon>Acari</taxon>
        <taxon>Parasitiformes</taxon>
        <taxon>Ixodida</taxon>
        <taxon>Ixodoidea</taxon>
        <taxon>Ixodidae</taxon>
        <taxon>Haemaphysalinae</taxon>
        <taxon>Haemaphysalis</taxon>
    </lineage>
</organism>
<dbReference type="PROSITE" id="PS50002">
    <property type="entry name" value="SH3"/>
    <property type="match status" value="1"/>
</dbReference>
<dbReference type="GO" id="GO:0005096">
    <property type="term" value="F:GTPase activator activity"/>
    <property type="evidence" value="ECO:0007669"/>
    <property type="project" value="UniProtKB-KW"/>
</dbReference>
<dbReference type="PROSITE" id="PS50238">
    <property type="entry name" value="RHOGAP"/>
    <property type="match status" value="1"/>
</dbReference>
<dbReference type="PANTHER" id="PTHR15729:SF10">
    <property type="entry name" value="GTPASE-ACTIVATING PROTEIN CDGAPR"/>
    <property type="match status" value="1"/>
</dbReference>
<feature type="compositionally biased region" description="Polar residues" evidence="4">
    <location>
        <begin position="563"/>
        <end position="574"/>
    </location>
</feature>
<feature type="compositionally biased region" description="Polar residues" evidence="4">
    <location>
        <begin position="486"/>
        <end position="497"/>
    </location>
</feature>
<dbReference type="SUPFAM" id="SSF48350">
    <property type="entry name" value="GTPase activation domain, GAP"/>
    <property type="match status" value="1"/>
</dbReference>
<protein>
    <submittedName>
        <fullName evidence="7">Uncharacterized protein</fullName>
    </submittedName>
</protein>
<dbReference type="Pfam" id="PF00018">
    <property type="entry name" value="SH3_1"/>
    <property type="match status" value="1"/>
</dbReference>
<evidence type="ECO:0000313" key="7">
    <source>
        <dbReference type="EMBL" id="KAH9383102.1"/>
    </source>
</evidence>
<accession>A0A9J6H5X1</accession>
<sequence>MSDPIDRLPQAVVRELLADYLGRFSCLVGNLVSCGSVLNWLELDNRGHRLLVTDESAINTPAVAAAYVVRSYAAQAPDEISFQVGDMVSVIDMPPADESMWWRGKRGFEVSYKLVYHAELVTHSGASLLRRSLVSLLHNGNQRSKTVGLMRTGSKLRSMITPACRMYSFIVVVVISFETFCRVTFDEDRVPDLNEEEIRVSYDCVVSKYHLGHPVLVWQLCTMYAPYACDAAMQLQGNNQLLRVREVVKELPPPHYRTLETLVRHLAVVAAHGDRTGMTAKNVAIVWAPNLLRSKDLEVASVGALHVIGVQAVLTEYLICYVDLIFNDKMPAYPSSPESLESTPRRGSRPKSLAISTPTKLLSLEEARSRALSSNLPGNPQQKYIDVGGGPDSLPAKYHTVIELPHGKRGSGKLKKSPLGWKSFFARGWHSGSTREKDKHGPGLRKASTGSLPHHQSLPIQDKALTEADLTHSASKQLRSVKSAESLISSGGHSGRNSDVLESCNSSSDASRVQPFQWLPEGTPASSPTGPHKHVRSVSHDSYFERGGLDMSLEDVHAVYGLGQQSTGGTSKQTAPACPRKSPRKQKLGRDSSDGASAKVQRLSDCSQEPPTFHSSQEAPAAEGTLFSNMATAPPSSHPASSSHPLLPTFATVPDEQGPDRRQQSSRSLTPYSSRQPLAVHSPDDIEPYTSPSPQEYPQPPSQFRNLAVPPQHGNEKMVLVEVHATEESDFVPRNDRRGIGLPSAVRRGRG</sequence>
<dbReference type="PANTHER" id="PTHR15729">
    <property type="entry name" value="CDC42 GTPASE-ACTIVATING PROTEIN"/>
    <property type="match status" value="1"/>
</dbReference>
<dbReference type="EMBL" id="JABSTR010000976">
    <property type="protein sequence ID" value="KAH9383102.1"/>
    <property type="molecule type" value="Genomic_DNA"/>
</dbReference>
<evidence type="ECO:0000259" key="6">
    <source>
        <dbReference type="PROSITE" id="PS50238"/>
    </source>
</evidence>
<feature type="region of interest" description="Disordered" evidence="4">
    <location>
        <begin position="470"/>
        <end position="507"/>
    </location>
</feature>
<name>A0A9J6H5X1_HAELO</name>
<evidence type="ECO:0000313" key="8">
    <source>
        <dbReference type="Proteomes" id="UP000821853"/>
    </source>
</evidence>
<feature type="compositionally biased region" description="Polar residues" evidence="4">
    <location>
        <begin position="604"/>
        <end position="618"/>
    </location>
</feature>
<feature type="domain" description="SH3" evidence="5">
    <location>
        <begin position="61"/>
        <end position="126"/>
    </location>
</feature>
<evidence type="ECO:0000256" key="4">
    <source>
        <dbReference type="SAM" id="MobiDB-lite"/>
    </source>
</evidence>
<evidence type="ECO:0000259" key="5">
    <source>
        <dbReference type="PROSITE" id="PS50002"/>
    </source>
</evidence>
<feature type="compositionally biased region" description="Polar residues" evidence="4">
    <location>
        <begin position="665"/>
        <end position="676"/>
    </location>
</feature>
<dbReference type="InterPro" id="IPR051576">
    <property type="entry name" value="PX-Rho_GAP"/>
</dbReference>
<feature type="region of interest" description="Disordered" evidence="4">
    <location>
        <begin position="732"/>
        <end position="751"/>
    </location>
</feature>
<feature type="region of interest" description="Disordered" evidence="4">
    <location>
        <begin position="518"/>
        <end position="537"/>
    </location>
</feature>
<feature type="region of interest" description="Disordered" evidence="4">
    <location>
        <begin position="562"/>
        <end position="715"/>
    </location>
</feature>
<feature type="region of interest" description="Disordered" evidence="4">
    <location>
        <begin position="371"/>
        <end position="390"/>
    </location>
</feature>
<feature type="domain" description="Rho-GAP" evidence="6">
    <location>
        <begin position="118"/>
        <end position="326"/>
    </location>
</feature>
<dbReference type="Proteomes" id="UP000821853">
    <property type="component" value="Unassembled WGS sequence"/>
</dbReference>
<feature type="region of interest" description="Disordered" evidence="4">
    <location>
        <begin position="335"/>
        <end position="355"/>
    </location>
</feature>
<dbReference type="InterPro" id="IPR008936">
    <property type="entry name" value="Rho_GTPase_activation_prot"/>
</dbReference>
<comment type="caution">
    <text evidence="7">The sequence shown here is derived from an EMBL/GenBank/DDBJ whole genome shotgun (WGS) entry which is preliminary data.</text>
</comment>
<reference evidence="7 8" key="1">
    <citation type="journal article" date="2020" name="Cell">
        <title>Large-Scale Comparative Analyses of Tick Genomes Elucidate Their Genetic Diversity and Vector Capacities.</title>
        <authorList>
            <consortium name="Tick Genome and Microbiome Consortium (TIGMIC)"/>
            <person name="Jia N."/>
            <person name="Wang J."/>
            <person name="Shi W."/>
            <person name="Du L."/>
            <person name="Sun Y."/>
            <person name="Zhan W."/>
            <person name="Jiang J.F."/>
            <person name="Wang Q."/>
            <person name="Zhang B."/>
            <person name="Ji P."/>
            <person name="Bell-Sakyi L."/>
            <person name="Cui X.M."/>
            <person name="Yuan T.T."/>
            <person name="Jiang B.G."/>
            <person name="Yang W.F."/>
            <person name="Lam T.T."/>
            <person name="Chang Q.C."/>
            <person name="Ding S.J."/>
            <person name="Wang X.J."/>
            <person name="Zhu J.G."/>
            <person name="Ruan X.D."/>
            <person name="Zhao L."/>
            <person name="Wei J.T."/>
            <person name="Ye R.Z."/>
            <person name="Que T.C."/>
            <person name="Du C.H."/>
            <person name="Zhou Y.H."/>
            <person name="Cheng J.X."/>
            <person name="Dai P.F."/>
            <person name="Guo W.B."/>
            <person name="Han X.H."/>
            <person name="Huang E.J."/>
            <person name="Li L.F."/>
            <person name="Wei W."/>
            <person name="Gao Y.C."/>
            <person name="Liu J.Z."/>
            <person name="Shao H.Z."/>
            <person name="Wang X."/>
            <person name="Wang C.C."/>
            <person name="Yang T.C."/>
            <person name="Huo Q.B."/>
            <person name="Li W."/>
            <person name="Chen H.Y."/>
            <person name="Chen S.E."/>
            <person name="Zhou L.G."/>
            <person name="Ni X.B."/>
            <person name="Tian J.H."/>
            <person name="Sheng Y."/>
            <person name="Liu T."/>
            <person name="Pan Y.S."/>
            <person name="Xia L.Y."/>
            <person name="Li J."/>
            <person name="Zhao F."/>
            <person name="Cao W.C."/>
        </authorList>
    </citation>
    <scope>NUCLEOTIDE SEQUENCE [LARGE SCALE GENOMIC DNA]</scope>
    <source>
        <strain evidence="7">HaeL-2018</strain>
    </source>
</reference>
<evidence type="ECO:0000256" key="3">
    <source>
        <dbReference type="PROSITE-ProRule" id="PRU00192"/>
    </source>
</evidence>
<dbReference type="OrthoDB" id="5873004at2759"/>
<dbReference type="Gene3D" id="2.30.30.40">
    <property type="entry name" value="SH3 Domains"/>
    <property type="match status" value="1"/>
</dbReference>
<dbReference type="InterPro" id="IPR000198">
    <property type="entry name" value="RhoGAP_dom"/>
</dbReference>
<keyword evidence="8" id="KW-1185">Reference proteome</keyword>
<dbReference type="Gene3D" id="1.10.555.10">
    <property type="entry name" value="Rho GTPase activation protein"/>
    <property type="match status" value="1"/>
</dbReference>
<proteinExistence type="predicted"/>
<dbReference type="InterPro" id="IPR036028">
    <property type="entry name" value="SH3-like_dom_sf"/>
</dbReference>
<feature type="compositionally biased region" description="Polar residues" evidence="4">
    <location>
        <begin position="371"/>
        <end position="382"/>
    </location>
</feature>
<evidence type="ECO:0000256" key="1">
    <source>
        <dbReference type="ARBA" id="ARBA00022443"/>
    </source>
</evidence>
<dbReference type="OMA" id="SAMQCSE"/>
<dbReference type="GO" id="GO:0007264">
    <property type="term" value="P:small GTPase-mediated signal transduction"/>
    <property type="evidence" value="ECO:0007669"/>
    <property type="project" value="TreeGrafter"/>
</dbReference>
<dbReference type="SUPFAM" id="SSF50044">
    <property type="entry name" value="SH3-domain"/>
    <property type="match status" value="1"/>
</dbReference>
<feature type="region of interest" description="Disordered" evidence="4">
    <location>
        <begin position="431"/>
        <end position="458"/>
    </location>
</feature>
<dbReference type="SMART" id="SM00324">
    <property type="entry name" value="RhoGAP"/>
    <property type="match status" value="1"/>
</dbReference>
<gene>
    <name evidence="7" type="ORF">HPB48_023837</name>
</gene>
<dbReference type="VEuPathDB" id="VectorBase:HLOH_040782"/>
<dbReference type="Pfam" id="PF00620">
    <property type="entry name" value="RhoGAP"/>
    <property type="match status" value="1"/>
</dbReference>
<keyword evidence="1 3" id="KW-0728">SH3 domain</keyword>
<evidence type="ECO:0000256" key="2">
    <source>
        <dbReference type="ARBA" id="ARBA00022468"/>
    </source>
</evidence>
<dbReference type="AlphaFoldDB" id="A0A9J6H5X1"/>
<keyword evidence="2" id="KW-0343">GTPase activation</keyword>